<comment type="caution">
    <text evidence="2">The sequence shown here is derived from an EMBL/GenBank/DDBJ whole genome shotgun (WGS) entry which is preliminary data.</text>
</comment>
<dbReference type="RefSeq" id="WP_377605616.1">
    <property type="nucleotide sequence ID" value="NZ_JBHUME010000013.1"/>
</dbReference>
<evidence type="ECO:0000313" key="3">
    <source>
        <dbReference type="Proteomes" id="UP001597541"/>
    </source>
</evidence>
<protein>
    <recommendedName>
        <fullName evidence="4">Peptidase M10 metallopeptidase domain-containing protein</fullName>
    </recommendedName>
</protein>
<dbReference type="InterPro" id="IPR024079">
    <property type="entry name" value="MetalloPept_cat_dom_sf"/>
</dbReference>
<evidence type="ECO:0000313" key="2">
    <source>
        <dbReference type="EMBL" id="MFD2614592.1"/>
    </source>
</evidence>
<accession>A0ABW5PKJ5</accession>
<evidence type="ECO:0000256" key="1">
    <source>
        <dbReference type="SAM" id="SignalP"/>
    </source>
</evidence>
<dbReference type="EMBL" id="JBHUME010000013">
    <property type="protein sequence ID" value="MFD2614592.1"/>
    <property type="molecule type" value="Genomic_DNA"/>
</dbReference>
<feature type="signal peptide" evidence="1">
    <location>
        <begin position="1"/>
        <end position="28"/>
    </location>
</feature>
<gene>
    <name evidence="2" type="ORF">ACFSUF_19460</name>
</gene>
<organism evidence="2 3">
    <name type="scientific">Paenibacillus gansuensis</name>
    <dbReference type="NCBI Taxonomy" id="306542"/>
    <lineage>
        <taxon>Bacteria</taxon>
        <taxon>Bacillati</taxon>
        <taxon>Bacillota</taxon>
        <taxon>Bacilli</taxon>
        <taxon>Bacillales</taxon>
        <taxon>Paenibacillaceae</taxon>
        <taxon>Paenibacillus</taxon>
    </lineage>
</organism>
<proteinExistence type="predicted"/>
<dbReference type="Proteomes" id="UP001597541">
    <property type="component" value="Unassembled WGS sequence"/>
</dbReference>
<evidence type="ECO:0008006" key="4">
    <source>
        <dbReference type="Google" id="ProtNLM"/>
    </source>
</evidence>
<dbReference type="SUPFAM" id="SSF55486">
    <property type="entry name" value="Metalloproteases ('zincins'), catalytic domain"/>
    <property type="match status" value="1"/>
</dbReference>
<reference evidence="3" key="1">
    <citation type="journal article" date="2019" name="Int. J. Syst. Evol. Microbiol.">
        <title>The Global Catalogue of Microorganisms (GCM) 10K type strain sequencing project: providing services to taxonomists for standard genome sequencing and annotation.</title>
        <authorList>
            <consortium name="The Broad Institute Genomics Platform"/>
            <consortium name="The Broad Institute Genome Sequencing Center for Infectious Disease"/>
            <person name="Wu L."/>
            <person name="Ma J."/>
        </authorList>
    </citation>
    <scope>NUCLEOTIDE SEQUENCE [LARGE SCALE GENOMIC DNA]</scope>
    <source>
        <strain evidence="3">KCTC 3950</strain>
    </source>
</reference>
<dbReference type="Gene3D" id="3.40.390.10">
    <property type="entry name" value="Collagenase (Catalytic Domain)"/>
    <property type="match status" value="1"/>
</dbReference>
<keyword evidence="1" id="KW-0732">Signal</keyword>
<name>A0ABW5PKJ5_9BACL</name>
<feature type="chain" id="PRO_5046519655" description="Peptidase M10 metallopeptidase domain-containing protein" evidence="1">
    <location>
        <begin position="29"/>
        <end position="220"/>
    </location>
</feature>
<sequence>MVKSFKKIASVLAAATVLLSVIPATSFAHEVFYNPATSSTVAVRWQNLSVDGHMSKLDANGDYLSSPYTDNFSTAVSNWMSSSSAVVAYAVSFSTSKVDLSTPTQSSWDNSGIPYYAAAATIMYDKAGAQVMTYTQAYNSTKKMNYANVWCNPNKDYAGPSETDQSKTLTHEMGHVLGLGHPEAYNPIPTSTTSVMRQGSLGYSTPQSHEASDIRAMYGF</sequence>
<keyword evidence="3" id="KW-1185">Reference proteome</keyword>